<accession>A0AC61S946</accession>
<dbReference type="Proteomes" id="UP000315423">
    <property type="component" value="Unassembled WGS sequence"/>
</dbReference>
<reference evidence="1" key="1">
    <citation type="submission" date="2018-09" db="EMBL/GenBank/DDBJ databases">
        <title>A genomic encyclopedia of anaerobic methanotrophic archaea.</title>
        <authorList>
            <person name="Skennerton C.T."/>
            <person name="Chadwick G.L."/>
            <person name="Laso-Perez R."/>
            <person name="Leu A.O."/>
            <person name="Speth D.R."/>
            <person name="Yu H."/>
            <person name="Morgan-Lang C."/>
            <person name="Hatzenpichler R."/>
            <person name="Goudeau D."/>
            <person name="Malmstrom R."/>
            <person name="Woyke T."/>
            <person name="Hallam S."/>
            <person name="Tyson G.W."/>
            <person name="Wegener G."/>
            <person name="Boetius A."/>
            <person name="Orphan V.J."/>
        </authorList>
    </citation>
    <scope>NUCLEOTIDE SEQUENCE</scope>
    <source>
        <strain evidence="1">CONS3730D10UFb2</strain>
    </source>
</reference>
<sequence>MATKRTPIVHRKGLEILSLLAVAIIWQFIAVVIVKNDIFLPPFTDVLFSFFEVITDVSAFYKDLSTSLLHFSIGLFFALIIGIPVGIIMGWFKAVNRAVDPLIEILRPIPPLAWIPIAIIWLGFTHLSAGFIIFIGAVFPIIINTFTGFKGVPLVYVEAGKVLGCIRDRDLIWYVALPSATPSIAAGIRIAMGVGWMCLVAAEYFGVSSNGIGYKLWFHYGIHEMNFVIVYMLLLGFIGLIIDRLFRYYIDRRLLKWQSGVVL</sequence>
<evidence type="ECO:0000313" key="2">
    <source>
        <dbReference type="Proteomes" id="UP000315423"/>
    </source>
</evidence>
<proteinExistence type="predicted"/>
<comment type="caution">
    <text evidence="1">The sequence shown here is derived from an EMBL/GenBank/DDBJ whole genome shotgun (WGS) entry which is preliminary data.</text>
</comment>
<protein>
    <submittedName>
        <fullName evidence="1">ABC transporter permease</fullName>
    </submittedName>
</protein>
<dbReference type="EMBL" id="QYBA01000251">
    <property type="protein sequence ID" value="TKY91157.1"/>
    <property type="molecule type" value="Genomic_DNA"/>
</dbReference>
<name>A0AC61S946_9EURY</name>
<gene>
    <name evidence="1" type="ORF">C5S46_07310</name>
</gene>
<organism evidence="1 2">
    <name type="scientific">Candidatus Methanomarinus sp</name>
    <dbReference type="NCBI Taxonomy" id="3386244"/>
    <lineage>
        <taxon>Archaea</taxon>
        <taxon>Methanobacteriati</taxon>
        <taxon>Methanobacteriota</taxon>
        <taxon>Stenosarchaea group</taxon>
        <taxon>Methanomicrobia</taxon>
        <taxon>Methanosarcinales</taxon>
        <taxon>ANME-2 cluster</taxon>
        <taxon>Candidatus Methanocomedenaceae</taxon>
        <taxon>Candidatus Methanomarinus</taxon>
    </lineage>
</organism>
<evidence type="ECO:0000313" key="1">
    <source>
        <dbReference type="EMBL" id="TKY91157.1"/>
    </source>
</evidence>